<dbReference type="PANTHER" id="PTHR47981:SF2">
    <property type="entry name" value="RAS-RELATED PROTEIN RABG3B"/>
    <property type="match status" value="1"/>
</dbReference>
<dbReference type="InterPro" id="IPR027417">
    <property type="entry name" value="P-loop_NTPase"/>
</dbReference>
<dbReference type="SMART" id="SM00175">
    <property type="entry name" value="RAB"/>
    <property type="match status" value="1"/>
</dbReference>
<evidence type="ECO:0000256" key="1">
    <source>
        <dbReference type="ARBA" id="ARBA00006270"/>
    </source>
</evidence>
<keyword evidence="3" id="KW-0653">Protein transport</keyword>
<dbReference type="SMART" id="SM00173">
    <property type="entry name" value="RAS"/>
    <property type="match status" value="1"/>
</dbReference>
<dbReference type="SMART" id="SM00176">
    <property type="entry name" value="RAN"/>
    <property type="match status" value="1"/>
</dbReference>
<dbReference type="Gene3D" id="3.40.50.300">
    <property type="entry name" value="P-loop containing nucleotide triphosphate hydrolases"/>
    <property type="match status" value="1"/>
</dbReference>
<keyword evidence="4" id="KW-0342">GTP-binding</keyword>
<comment type="similarity">
    <text evidence="1">Belongs to the small GTPase superfamily. Rab family.</text>
</comment>
<name>A0A2I0WJ65_9ASPA</name>
<dbReference type="GO" id="GO:0015031">
    <property type="term" value="P:protein transport"/>
    <property type="evidence" value="ECO:0007669"/>
    <property type="project" value="UniProtKB-KW"/>
</dbReference>
<keyword evidence="5" id="KW-0449">Lipoprotein</keyword>
<dbReference type="GO" id="GO:0005525">
    <property type="term" value="F:GTP binding"/>
    <property type="evidence" value="ECO:0007669"/>
    <property type="project" value="UniProtKB-KW"/>
</dbReference>
<dbReference type="FunFam" id="3.40.50.300:FF:001447">
    <property type="entry name" value="Ras-related protein Rab-1B"/>
    <property type="match status" value="1"/>
</dbReference>
<evidence type="ECO:0000313" key="8">
    <source>
        <dbReference type="EMBL" id="PKU75697.1"/>
    </source>
</evidence>
<dbReference type="GO" id="GO:0005774">
    <property type="term" value="C:vacuolar membrane"/>
    <property type="evidence" value="ECO:0007669"/>
    <property type="project" value="TreeGrafter"/>
</dbReference>
<dbReference type="InterPro" id="IPR001806">
    <property type="entry name" value="Small_GTPase"/>
</dbReference>
<evidence type="ECO:0000256" key="7">
    <source>
        <dbReference type="ARBA" id="ARBA00046278"/>
    </source>
</evidence>
<protein>
    <submittedName>
        <fullName evidence="8">Ras-related protein Rab7</fullName>
    </submittedName>
</protein>
<dbReference type="GO" id="GO:0012505">
    <property type="term" value="C:endomembrane system"/>
    <property type="evidence" value="ECO:0007669"/>
    <property type="project" value="UniProtKB-SubCell"/>
</dbReference>
<reference evidence="8 9" key="2">
    <citation type="journal article" date="2017" name="Nature">
        <title>The Apostasia genome and the evolution of orchids.</title>
        <authorList>
            <person name="Zhang G.Q."/>
            <person name="Liu K.W."/>
            <person name="Li Z."/>
            <person name="Lohaus R."/>
            <person name="Hsiao Y.Y."/>
            <person name="Niu S.C."/>
            <person name="Wang J.Y."/>
            <person name="Lin Y.C."/>
            <person name="Xu Q."/>
            <person name="Chen L.J."/>
            <person name="Yoshida K."/>
            <person name="Fujiwara S."/>
            <person name="Wang Z.W."/>
            <person name="Zhang Y.Q."/>
            <person name="Mitsuda N."/>
            <person name="Wang M."/>
            <person name="Liu G.H."/>
            <person name="Pecoraro L."/>
            <person name="Huang H.X."/>
            <person name="Xiao X.J."/>
            <person name="Lin M."/>
            <person name="Wu X.Y."/>
            <person name="Wu W.L."/>
            <person name="Chen Y.Y."/>
            <person name="Chang S.B."/>
            <person name="Sakamoto S."/>
            <person name="Ohme-Takagi M."/>
            <person name="Yagi M."/>
            <person name="Zeng S.J."/>
            <person name="Shen C.Y."/>
            <person name="Yeh C.M."/>
            <person name="Luo Y.B."/>
            <person name="Tsai W.C."/>
            <person name="Van de Peer Y."/>
            <person name="Liu Z.J."/>
        </authorList>
    </citation>
    <scope>NUCLEOTIDE SEQUENCE [LARGE SCALE GENOMIC DNA]</scope>
    <source>
        <tissue evidence="8">The whole plant</tissue>
    </source>
</reference>
<comment type="subcellular location">
    <subcellularLocation>
        <location evidence="7">Endomembrane system</location>
        <topology evidence="7">Lipid-anchor</topology>
        <orientation evidence="7">Cytoplasmic side</orientation>
    </subcellularLocation>
</comment>
<dbReference type="PRINTS" id="PR00449">
    <property type="entry name" value="RASTRNSFRMNG"/>
</dbReference>
<reference evidence="8 9" key="1">
    <citation type="journal article" date="2016" name="Sci. Rep.">
        <title>The Dendrobium catenatum Lindl. genome sequence provides insights into polysaccharide synthase, floral development and adaptive evolution.</title>
        <authorList>
            <person name="Zhang G.Q."/>
            <person name="Xu Q."/>
            <person name="Bian C."/>
            <person name="Tsai W.C."/>
            <person name="Yeh C.M."/>
            <person name="Liu K.W."/>
            <person name="Yoshida K."/>
            <person name="Zhang L.S."/>
            <person name="Chang S.B."/>
            <person name="Chen F."/>
            <person name="Shi Y."/>
            <person name="Su Y.Y."/>
            <person name="Zhang Y.Q."/>
            <person name="Chen L.J."/>
            <person name="Yin Y."/>
            <person name="Lin M."/>
            <person name="Huang H."/>
            <person name="Deng H."/>
            <person name="Wang Z.W."/>
            <person name="Zhu S.L."/>
            <person name="Zhao X."/>
            <person name="Deng C."/>
            <person name="Niu S.C."/>
            <person name="Huang J."/>
            <person name="Wang M."/>
            <person name="Liu G.H."/>
            <person name="Yang H.J."/>
            <person name="Xiao X.J."/>
            <person name="Hsiao Y.Y."/>
            <person name="Wu W.L."/>
            <person name="Chen Y.Y."/>
            <person name="Mitsuda N."/>
            <person name="Ohme-Takagi M."/>
            <person name="Luo Y.B."/>
            <person name="Van de Peer Y."/>
            <person name="Liu Z.J."/>
        </authorList>
    </citation>
    <scope>NUCLEOTIDE SEQUENCE [LARGE SCALE GENOMIC DNA]</scope>
    <source>
        <tissue evidence="8">The whole plant</tissue>
    </source>
</reference>
<dbReference type="SUPFAM" id="SSF52540">
    <property type="entry name" value="P-loop containing nucleoside triphosphate hydrolases"/>
    <property type="match status" value="1"/>
</dbReference>
<gene>
    <name evidence="8" type="ORF">MA16_Dca022741</name>
</gene>
<dbReference type="Proteomes" id="UP000233837">
    <property type="component" value="Unassembled WGS sequence"/>
</dbReference>
<dbReference type="PANTHER" id="PTHR47981">
    <property type="entry name" value="RAB FAMILY"/>
    <property type="match status" value="1"/>
</dbReference>
<keyword evidence="2" id="KW-0547">Nucleotide-binding</keyword>
<evidence type="ECO:0000256" key="4">
    <source>
        <dbReference type="ARBA" id="ARBA00023134"/>
    </source>
</evidence>
<dbReference type="PROSITE" id="PS51419">
    <property type="entry name" value="RAB"/>
    <property type="match status" value="1"/>
</dbReference>
<evidence type="ECO:0000313" key="9">
    <source>
        <dbReference type="Proteomes" id="UP000233837"/>
    </source>
</evidence>
<dbReference type="Pfam" id="PF00071">
    <property type="entry name" value="Ras"/>
    <property type="match status" value="1"/>
</dbReference>
<dbReference type="EMBL" id="KZ502579">
    <property type="protein sequence ID" value="PKU75697.1"/>
    <property type="molecule type" value="Genomic_DNA"/>
</dbReference>
<evidence type="ECO:0000256" key="2">
    <source>
        <dbReference type="ARBA" id="ARBA00022741"/>
    </source>
</evidence>
<accession>A0A2I0WJ65</accession>
<evidence type="ECO:0000256" key="5">
    <source>
        <dbReference type="ARBA" id="ARBA00023288"/>
    </source>
</evidence>
<proteinExistence type="inferred from homology"/>
<dbReference type="STRING" id="906689.A0A2I0WJ65"/>
<organism evidence="8 9">
    <name type="scientific">Dendrobium catenatum</name>
    <dbReference type="NCBI Taxonomy" id="906689"/>
    <lineage>
        <taxon>Eukaryota</taxon>
        <taxon>Viridiplantae</taxon>
        <taxon>Streptophyta</taxon>
        <taxon>Embryophyta</taxon>
        <taxon>Tracheophyta</taxon>
        <taxon>Spermatophyta</taxon>
        <taxon>Magnoliopsida</taxon>
        <taxon>Liliopsida</taxon>
        <taxon>Asparagales</taxon>
        <taxon>Orchidaceae</taxon>
        <taxon>Epidendroideae</taxon>
        <taxon>Malaxideae</taxon>
        <taxon>Dendrobiinae</taxon>
        <taxon>Dendrobium</taxon>
    </lineage>
</organism>
<keyword evidence="6" id="KW-0636">Prenylation</keyword>
<sequence>MNRFRPGTMLYREFRPGTKIYFVLYDFIQRVSSRDENLFRHVRSHTESFVPCQPIFTCHRRSLGEDSGNFFFFAYFLFFPCSVIPLALDPLRHEHEEANLAQGHRSRGQRSIRYVHKKFTQQYKATIGADFVTKEIQIDERLVTLQIWDTAGQERFQSLGVAFYRGADCCILVYDVNASPSDPGTFPFILVGNKVDVDGGNSRVVSEKKAKEWCASRGNIPYFETSAKEDFNVDSAFLQIAKMALEKNRDHDIFRNCYCFWLRFLRRLLPTSSPALTASSSSLTASSLSLTASSLTWFKIAQYEARLEARFCAIPVKNASMLTPRVFVMRLAPQLG</sequence>
<dbReference type="SMART" id="SM00174">
    <property type="entry name" value="RHO"/>
    <property type="match status" value="1"/>
</dbReference>
<keyword evidence="3" id="KW-0813">Transport</keyword>
<dbReference type="PROSITE" id="PS51421">
    <property type="entry name" value="RAS"/>
    <property type="match status" value="1"/>
</dbReference>
<keyword evidence="9" id="KW-1185">Reference proteome</keyword>
<dbReference type="GO" id="GO:0003924">
    <property type="term" value="F:GTPase activity"/>
    <property type="evidence" value="ECO:0007669"/>
    <property type="project" value="InterPro"/>
</dbReference>
<dbReference type="AlphaFoldDB" id="A0A2I0WJ65"/>
<evidence type="ECO:0000256" key="6">
    <source>
        <dbReference type="ARBA" id="ARBA00023289"/>
    </source>
</evidence>
<evidence type="ECO:0000256" key="3">
    <source>
        <dbReference type="ARBA" id="ARBA00022927"/>
    </source>
</evidence>